<dbReference type="InterPro" id="IPR003366">
    <property type="entry name" value="CUB-like_dom"/>
</dbReference>
<sequence length="341" mass="37402">MFQKLLAFLTVVVFVSAAGNSCKIGKVINKPVIDGTPVYWPASWNETQPAPQLEKEQSCSWYVTIPRGYYAKLIISGKTTDKDSRFQTVDSAGNLIQTTHEKMVPYYFPASKFTLAVSNEGSATFAFKVVWWPLPTEKYVDIVASIGQVINVTETVVAMEYAAPGGITLLTFPEDLKNYNSLRSTLIYDGSSLTSATYVSNLFLLNQSKKQWTSSQDGIVVVNVEASRSMNKLLIQGSVYLAGIDEIVELHPQPNSIYNGTVNAGAHMSSLVAVSDLELQMIDVQMKDDSTVSVYYGSPDAFTLDKTYTGAELKKALPLPFGGYFVQFVVSSGKAVFTFKS</sequence>
<dbReference type="PaxDb" id="6239-F55G11.4"/>
<dbReference type="PANTHER" id="PTHR47155">
    <property type="entry name" value="DOWNSTREAM OF DAF-16 (REGULATED BY DAF-16)-RELATED"/>
    <property type="match status" value="1"/>
</dbReference>
<dbReference type="HOGENOM" id="CLU_025754_1_0_1"/>
<dbReference type="GO" id="GO:0050829">
    <property type="term" value="P:defense response to Gram-negative bacterium"/>
    <property type="evidence" value="ECO:0000270"/>
    <property type="project" value="WormBase"/>
</dbReference>
<accession>G5EC22</accession>
<dbReference type="InParanoid" id="G5EC22"/>
<name>G5EC22_CAEEL</name>
<dbReference type="OMA" id="INRTHYY"/>
<gene>
    <name evidence="3 5" type="primary">mbug-1</name>
    <name evidence="3" type="ORF">CELE_F55G11.4</name>
    <name evidence="5" type="ORF">F55G11.4</name>
</gene>
<evidence type="ECO:0000259" key="2">
    <source>
        <dbReference type="Pfam" id="PF02408"/>
    </source>
</evidence>
<proteinExistence type="evidence at protein level"/>
<dbReference type="Bgee" id="WBGene00010124">
    <property type="expression patterns" value="Expressed in adult organism and 2 other cell types or tissues"/>
</dbReference>
<dbReference type="PANTHER" id="PTHR47155:SF2">
    <property type="entry name" value="CUB-LIKE DOMAIN-CONTAINING PROTEIN"/>
    <property type="match status" value="1"/>
</dbReference>
<dbReference type="OrthoDB" id="5795571at2759"/>
<dbReference type="AGR" id="WB:WBGene00010124"/>
<evidence type="ECO:0000256" key="1">
    <source>
        <dbReference type="SAM" id="SignalP"/>
    </source>
</evidence>
<keyword evidence="4" id="KW-1185">Reference proteome</keyword>
<dbReference type="WormBase" id="F55G11.4">
    <property type="protein sequence ID" value="CE18750"/>
    <property type="gene ID" value="WBGene00010124"/>
    <property type="gene designation" value="mbug-1"/>
</dbReference>
<organism evidence="3 4">
    <name type="scientific">Caenorhabditis elegans</name>
    <dbReference type="NCBI Taxonomy" id="6239"/>
    <lineage>
        <taxon>Eukaryota</taxon>
        <taxon>Metazoa</taxon>
        <taxon>Ecdysozoa</taxon>
        <taxon>Nematoda</taxon>
        <taxon>Chromadorea</taxon>
        <taxon>Rhabditida</taxon>
        <taxon>Rhabditina</taxon>
        <taxon>Rhabditomorpha</taxon>
        <taxon>Rhabditoidea</taxon>
        <taxon>Rhabditidae</taxon>
        <taxon>Peloderinae</taxon>
        <taxon>Caenorhabditis</taxon>
    </lineage>
</organism>
<dbReference type="KEGG" id="cel:CELE_F55G11.4"/>
<dbReference type="GO" id="GO:0045087">
    <property type="term" value="P:innate immune response"/>
    <property type="evidence" value="ECO:0000318"/>
    <property type="project" value="GO_Central"/>
</dbReference>
<dbReference type="EMBL" id="BX284604">
    <property type="protein sequence ID" value="CAB05224.1"/>
    <property type="molecule type" value="Genomic_DNA"/>
</dbReference>
<evidence type="ECO:0000313" key="5">
    <source>
        <dbReference type="WormBase" id="F55G11.4"/>
    </source>
</evidence>
<evidence type="ECO:0007829" key="6">
    <source>
        <dbReference type="PeptideAtlas" id="G5EC22"/>
    </source>
</evidence>
<dbReference type="Pfam" id="PF02408">
    <property type="entry name" value="CUB_2"/>
    <property type="match status" value="1"/>
</dbReference>
<dbReference type="AlphaFoldDB" id="G5EC22"/>
<dbReference type="CTD" id="178248"/>
<dbReference type="eggNOG" id="ENOG502TJF3">
    <property type="taxonomic scope" value="Eukaryota"/>
</dbReference>
<feature type="domain" description="CUB-like" evidence="2">
    <location>
        <begin position="17"/>
        <end position="135"/>
    </location>
</feature>
<dbReference type="Proteomes" id="UP000001940">
    <property type="component" value="Chromosome IV"/>
</dbReference>
<feature type="chain" id="PRO_5003475965" evidence="1">
    <location>
        <begin position="18"/>
        <end position="341"/>
    </location>
</feature>
<dbReference type="PIR" id="T22750">
    <property type="entry name" value="T22750"/>
</dbReference>
<reference evidence="3 4" key="1">
    <citation type="journal article" date="1998" name="Science">
        <title>Genome sequence of the nematode C. elegans: a platform for investigating biology.</title>
        <authorList>
            <consortium name="The C. elegans sequencing consortium"/>
            <person name="Sulson J.E."/>
            <person name="Waterston R."/>
        </authorList>
    </citation>
    <scope>NUCLEOTIDE SEQUENCE [LARGE SCALE GENOMIC DNA]</scope>
    <source>
        <strain evidence="3 4">Bristol N2</strain>
    </source>
</reference>
<evidence type="ECO:0000313" key="3">
    <source>
        <dbReference type="EMBL" id="CAB05224.1"/>
    </source>
</evidence>
<dbReference type="PeptideAtlas" id="G5EC22"/>
<feature type="signal peptide" evidence="1">
    <location>
        <begin position="1"/>
        <end position="17"/>
    </location>
</feature>
<evidence type="ECO:0000313" key="4">
    <source>
        <dbReference type="Proteomes" id="UP000001940"/>
    </source>
</evidence>
<dbReference type="PhylomeDB" id="G5EC22"/>
<dbReference type="FunCoup" id="G5EC22">
    <property type="interactions" value="335"/>
</dbReference>
<protein>
    <submittedName>
        <fullName evidence="3">CUB-like domain-containing protein</fullName>
    </submittedName>
</protein>
<keyword evidence="6" id="KW-1267">Proteomics identification</keyword>
<dbReference type="STRING" id="6239.F55G11.4.1"/>
<keyword evidence="1" id="KW-0732">Signal</keyword>